<dbReference type="GO" id="GO:0003723">
    <property type="term" value="F:RNA binding"/>
    <property type="evidence" value="ECO:0007669"/>
    <property type="project" value="UniProtKB-UniRule"/>
</dbReference>
<dbReference type="EMBL" id="JAVRJZ010000014">
    <property type="protein sequence ID" value="KAK2713795.1"/>
    <property type="molecule type" value="Genomic_DNA"/>
</dbReference>
<name>A0AA88HQJ0_ARTSF</name>
<feature type="domain" description="DRBM" evidence="2">
    <location>
        <begin position="3"/>
        <end position="86"/>
    </location>
</feature>
<evidence type="ECO:0000256" key="1">
    <source>
        <dbReference type="PROSITE-ProRule" id="PRU00266"/>
    </source>
</evidence>
<dbReference type="Proteomes" id="UP001187531">
    <property type="component" value="Unassembled WGS sequence"/>
</dbReference>
<accession>A0AA88HQJ0</accession>
<comment type="caution">
    <text evidence="3">The sequence shown here is derived from an EMBL/GenBank/DDBJ whole genome shotgun (WGS) entry which is preliminary data.</text>
</comment>
<sequence>RKHPVSMLQEMYKTGITPIYDLIHAEGPSHETTFTYNVSVGDLNDNNGRWPVKEKSQTCGSNDNSGKVKTEATAKAMVENGEKLKGWNLSL</sequence>
<keyword evidence="4" id="KW-1185">Reference proteome</keyword>
<dbReference type="Gene3D" id="3.30.160.20">
    <property type="match status" value="1"/>
</dbReference>
<evidence type="ECO:0000313" key="3">
    <source>
        <dbReference type="EMBL" id="KAK2713795.1"/>
    </source>
</evidence>
<dbReference type="InterPro" id="IPR014720">
    <property type="entry name" value="dsRBD_dom"/>
</dbReference>
<dbReference type="AlphaFoldDB" id="A0AA88HQJ0"/>
<dbReference type="SUPFAM" id="SSF54768">
    <property type="entry name" value="dsRNA-binding domain-like"/>
    <property type="match status" value="1"/>
</dbReference>
<feature type="non-terminal residue" evidence="3">
    <location>
        <position position="91"/>
    </location>
</feature>
<evidence type="ECO:0000313" key="4">
    <source>
        <dbReference type="Proteomes" id="UP001187531"/>
    </source>
</evidence>
<reference evidence="3" key="1">
    <citation type="submission" date="2023-07" db="EMBL/GenBank/DDBJ databases">
        <title>Chromosome-level genome assembly of Artemia franciscana.</title>
        <authorList>
            <person name="Jo E."/>
        </authorList>
    </citation>
    <scope>NUCLEOTIDE SEQUENCE</scope>
    <source>
        <tissue evidence="3">Whole body</tissue>
    </source>
</reference>
<dbReference type="PROSITE" id="PS50137">
    <property type="entry name" value="DS_RBD"/>
    <property type="match status" value="1"/>
</dbReference>
<proteinExistence type="predicted"/>
<evidence type="ECO:0000259" key="2">
    <source>
        <dbReference type="PROSITE" id="PS50137"/>
    </source>
</evidence>
<organism evidence="3 4">
    <name type="scientific">Artemia franciscana</name>
    <name type="common">Brine shrimp</name>
    <name type="synonym">Artemia sanfranciscana</name>
    <dbReference type="NCBI Taxonomy" id="6661"/>
    <lineage>
        <taxon>Eukaryota</taxon>
        <taxon>Metazoa</taxon>
        <taxon>Ecdysozoa</taxon>
        <taxon>Arthropoda</taxon>
        <taxon>Crustacea</taxon>
        <taxon>Branchiopoda</taxon>
        <taxon>Anostraca</taxon>
        <taxon>Artemiidae</taxon>
        <taxon>Artemia</taxon>
    </lineage>
</organism>
<feature type="non-terminal residue" evidence="3">
    <location>
        <position position="1"/>
    </location>
</feature>
<keyword evidence="1" id="KW-0694">RNA-binding</keyword>
<protein>
    <recommendedName>
        <fullName evidence="2">DRBM domain-containing protein</fullName>
    </recommendedName>
</protein>
<gene>
    <name evidence="3" type="ORF">QYM36_009619</name>
</gene>